<keyword evidence="1" id="KW-0175">Coiled coil</keyword>
<dbReference type="EMBL" id="UINC01123183">
    <property type="protein sequence ID" value="SVC99485.1"/>
    <property type="molecule type" value="Genomic_DNA"/>
</dbReference>
<accession>A0A382RQQ7</accession>
<name>A0A382RQQ7_9ZZZZ</name>
<protein>
    <recommendedName>
        <fullName evidence="3">Cell division protein FtsL</fullName>
    </recommendedName>
</protein>
<gene>
    <name evidence="2" type="ORF">METZ01_LOCUS352339</name>
</gene>
<feature type="coiled-coil region" evidence="1">
    <location>
        <begin position="25"/>
        <end position="59"/>
    </location>
</feature>
<evidence type="ECO:0008006" key="3">
    <source>
        <dbReference type="Google" id="ProtNLM"/>
    </source>
</evidence>
<evidence type="ECO:0000256" key="1">
    <source>
        <dbReference type="SAM" id="Coils"/>
    </source>
</evidence>
<dbReference type="AlphaFoldDB" id="A0A382RQQ7"/>
<organism evidence="2">
    <name type="scientific">marine metagenome</name>
    <dbReference type="NCBI Taxonomy" id="408172"/>
    <lineage>
        <taxon>unclassified sequences</taxon>
        <taxon>metagenomes</taxon>
        <taxon>ecological metagenomes</taxon>
    </lineage>
</organism>
<reference evidence="2" key="1">
    <citation type="submission" date="2018-05" db="EMBL/GenBank/DDBJ databases">
        <authorList>
            <person name="Lanie J.A."/>
            <person name="Ng W.-L."/>
            <person name="Kazmierczak K.M."/>
            <person name="Andrzejewski T.M."/>
            <person name="Davidsen T.M."/>
            <person name="Wayne K.J."/>
            <person name="Tettelin H."/>
            <person name="Glass J.I."/>
            <person name="Rusch D."/>
            <person name="Podicherti R."/>
            <person name="Tsui H.-C.T."/>
            <person name="Winkler M.E."/>
        </authorList>
    </citation>
    <scope>NUCLEOTIDE SEQUENCE</scope>
</reference>
<sequence length="112" mass="12668">MLARFAPAVKAASICLVTCGLGLGYVLQKQQIAQLGKEIKEHEMRLEDLGKENRELGDTLAQLKSPQVLDQLVQQWHLNLVMPRPHQVVTLKERDMIQPAKQSWDITRTAGR</sequence>
<evidence type="ECO:0000313" key="2">
    <source>
        <dbReference type="EMBL" id="SVC99485.1"/>
    </source>
</evidence>
<proteinExistence type="predicted"/>